<evidence type="ECO:0000256" key="2">
    <source>
        <dbReference type="SAM" id="Coils"/>
    </source>
</evidence>
<comment type="caution">
    <text evidence="4">The sequence shown here is derived from an EMBL/GenBank/DDBJ whole genome shotgun (WGS) entry which is preliminary data.</text>
</comment>
<proteinExistence type="predicted"/>
<keyword evidence="1" id="KW-0862">Zinc</keyword>
<keyword evidence="1" id="KW-0863">Zinc-finger</keyword>
<keyword evidence="1" id="KW-0479">Metal-binding</keyword>
<dbReference type="Proteomes" id="UP000596742">
    <property type="component" value="Unassembled WGS sequence"/>
</dbReference>
<accession>A0A8B6G655</accession>
<name>A0A8B6G655_MYTGA</name>
<evidence type="ECO:0000256" key="1">
    <source>
        <dbReference type="PROSITE-ProRule" id="PRU00024"/>
    </source>
</evidence>
<dbReference type="SUPFAM" id="SSF57845">
    <property type="entry name" value="B-box zinc-binding domain"/>
    <property type="match status" value="1"/>
</dbReference>
<dbReference type="AlphaFoldDB" id="A0A8B6G655"/>
<dbReference type="OrthoDB" id="10066958at2759"/>
<dbReference type="PANTHER" id="PTHR25462:SF296">
    <property type="entry name" value="MEIOTIC P26, ISOFORM F"/>
    <property type="match status" value="1"/>
</dbReference>
<dbReference type="PANTHER" id="PTHR25462">
    <property type="entry name" value="BONUS, ISOFORM C-RELATED"/>
    <property type="match status" value="1"/>
</dbReference>
<evidence type="ECO:0000313" key="5">
    <source>
        <dbReference type="Proteomes" id="UP000596742"/>
    </source>
</evidence>
<dbReference type="GO" id="GO:0008270">
    <property type="term" value="F:zinc ion binding"/>
    <property type="evidence" value="ECO:0007669"/>
    <property type="project" value="UniProtKB-KW"/>
</dbReference>
<gene>
    <name evidence="4" type="ORF">MGAL_10B068344</name>
</gene>
<dbReference type="CDD" id="cd19756">
    <property type="entry name" value="Bbox2"/>
    <property type="match status" value="1"/>
</dbReference>
<dbReference type="PROSITE" id="PS50119">
    <property type="entry name" value="ZF_BBOX"/>
    <property type="match status" value="1"/>
</dbReference>
<evidence type="ECO:0000313" key="4">
    <source>
        <dbReference type="EMBL" id="VDI59308.1"/>
    </source>
</evidence>
<protein>
    <recommendedName>
        <fullName evidence="3">B box-type domain-containing protein</fullName>
    </recommendedName>
</protein>
<organism evidence="4 5">
    <name type="scientific">Mytilus galloprovincialis</name>
    <name type="common">Mediterranean mussel</name>
    <dbReference type="NCBI Taxonomy" id="29158"/>
    <lineage>
        <taxon>Eukaryota</taxon>
        <taxon>Metazoa</taxon>
        <taxon>Spiralia</taxon>
        <taxon>Lophotrochozoa</taxon>
        <taxon>Mollusca</taxon>
        <taxon>Bivalvia</taxon>
        <taxon>Autobranchia</taxon>
        <taxon>Pteriomorphia</taxon>
        <taxon>Mytilida</taxon>
        <taxon>Mytiloidea</taxon>
        <taxon>Mytilidae</taxon>
        <taxon>Mytilinae</taxon>
        <taxon>Mytilus</taxon>
    </lineage>
</organism>
<feature type="coiled-coil region" evidence="2">
    <location>
        <begin position="113"/>
        <end position="147"/>
    </location>
</feature>
<dbReference type="EMBL" id="UYJE01007936">
    <property type="protein sequence ID" value="VDI59308.1"/>
    <property type="molecule type" value="Genomic_DNA"/>
</dbReference>
<reference evidence="4" key="1">
    <citation type="submission" date="2018-11" db="EMBL/GenBank/DDBJ databases">
        <authorList>
            <person name="Alioto T."/>
            <person name="Alioto T."/>
        </authorList>
    </citation>
    <scope>NUCLEOTIDE SEQUENCE</scope>
</reference>
<dbReference type="Gene3D" id="3.30.160.60">
    <property type="entry name" value="Classic Zinc Finger"/>
    <property type="match status" value="1"/>
</dbReference>
<keyword evidence="2" id="KW-0175">Coiled coil</keyword>
<keyword evidence="5" id="KW-1185">Reference proteome</keyword>
<dbReference type="InterPro" id="IPR000315">
    <property type="entry name" value="Znf_B-box"/>
</dbReference>
<feature type="domain" description="B box-type" evidence="3">
    <location>
        <begin position="2"/>
        <end position="50"/>
    </location>
</feature>
<sequence length="206" mass="23790">MADNEVCAGCRRDNEEEKTVSWCNDYDEPVCRPCSKVHRRFVIPHDIVDIKHIPNVKKVLSKTCKDHAGHTLIFFCVNHDEIVCPACLSESHKECDINHIEKAANGIKESSALHDLKERIHNQKGIIEKVKGEYIELSSKIDQDNKQQHKRLIQLRSTIDDRLNRLEKNIDTHYNQGFDRISSNTEQLTSLAQITEANLQILKRQK</sequence>
<evidence type="ECO:0000259" key="3">
    <source>
        <dbReference type="PROSITE" id="PS50119"/>
    </source>
</evidence>
<dbReference type="Pfam" id="PF00643">
    <property type="entry name" value="zf-B_box"/>
    <property type="match status" value="1"/>
</dbReference>
<dbReference type="InterPro" id="IPR047153">
    <property type="entry name" value="TRIM45/56/19-like"/>
</dbReference>